<feature type="transmembrane region" description="Helical" evidence="1">
    <location>
        <begin position="12"/>
        <end position="35"/>
    </location>
</feature>
<keyword evidence="1" id="KW-1133">Transmembrane helix</keyword>
<proteinExistence type="predicted"/>
<evidence type="ECO:0000256" key="1">
    <source>
        <dbReference type="SAM" id="Phobius"/>
    </source>
</evidence>
<keyword evidence="1" id="KW-0812">Transmembrane</keyword>
<reference evidence="2" key="1">
    <citation type="journal article" date="2021" name="Proc. Natl. Acad. Sci. U.S.A.">
        <title>A Catalog of Tens of Thousands of Viruses from Human Metagenomes Reveals Hidden Associations with Chronic Diseases.</title>
        <authorList>
            <person name="Tisza M.J."/>
            <person name="Buck C.B."/>
        </authorList>
    </citation>
    <scope>NUCLEOTIDE SEQUENCE</scope>
    <source>
        <strain evidence="2">CtY4J10</strain>
    </source>
</reference>
<name>A0A8S5VVQ7_9CAUD</name>
<dbReference type="EMBL" id="BK035411">
    <property type="protein sequence ID" value="DAG99387.1"/>
    <property type="molecule type" value="Genomic_DNA"/>
</dbReference>
<accession>A0A8S5VVQ7</accession>
<organism evidence="2">
    <name type="scientific">Ackermannviridae sp</name>
    <dbReference type="NCBI Taxonomy" id="2831612"/>
    <lineage>
        <taxon>Viruses</taxon>
        <taxon>Duplodnaviria</taxon>
        <taxon>Heunggongvirae</taxon>
        <taxon>Uroviricota</taxon>
        <taxon>Caudoviricetes</taxon>
        <taxon>Pantevenvirales</taxon>
        <taxon>Ackermannviridae</taxon>
    </lineage>
</organism>
<protein>
    <submittedName>
        <fullName evidence="2">Uncharacterized protein</fullName>
    </submittedName>
</protein>
<evidence type="ECO:0000313" key="2">
    <source>
        <dbReference type="EMBL" id="DAG99387.1"/>
    </source>
</evidence>
<keyword evidence="1" id="KW-0472">Membrane</keyword>
<sequence length="40" mass="4817">MPAPLRILNRPTLYRLCIDYFYTVFFCVYIVILFISTPKD</sequence>